<organism evidence="1 2">
    <name type="scientific">Xanthobacter oligotrophicus</name>
    <dbReference type="NCBI Taxonomy" id="2607286"/>
    <lineage>
        <taxon>Bacteria</taxon>
        <taxon>Pseudomonadati</taxon>
        <taxon>Pseudomonadota</taxon>
        <taxon>Alphaproteobacteria</taxon>
        <taxon>Hyphomicrobiales</taxon>
        <taxon>Xanthobacteraceae</taxon>
        <taxon>Xanthobacter</taxon>
    </lineage>
</organism>
<sequence length="254" mass="27689">MAKARSPSYPAISLKEAIERVRGVYEKDYQNPIPRTVAADHMGYQSLNGKSLGVLSALLKYGLLEGRGDDTRVSDLAVRILAYGSGEPERIDALQVAASKPELFADIEARFKDGRASDQAIRSYLLTQKFIPAAADAAIRAYKETKQFVLDESDGYPRVFTGGSAEVDEHQSVLSPALPSPPRLDSVQSQAIAAHAFDDLSATDLNHFRIVDQGAAIHVRGYVDRKGLDKLIKRLVAYKAVLDANADDDDEAVE</sequence>
<evidence type="ECO:0008006" key="3">
    <source>
        <dbReference type="Google" id="ProtNLM"/>
    </source>
</evidence>
<gene>
    <name evidence="1" type="ORF">V5F32_16370</name>
</gene>
<protein>
    <recommendedName>
        <fullName evidence="3">DUF5343 domain-containing protein</fullName>
    </recommendedName>
</protein>
<comment type="caution">
    <text evidence="1">The sequence shown here is derived from an EMBL/GenBank/DDBJ whole genome shotgun (WGS) entry which is preliminary data.</text>
</comment>
<keyword evidence="2" id="KW-1185">Reference proteome</keyword>
<proteinExistence type="predicted"/>
<dbReference type="RefSeq" id="WP_393993474.1">
    <property type="nucleotide sequence ID" value="NZ_JBAFVH010000009.1"/>
</dbReference>
<evidence type="ECO:0000313" key="2">
    <source>
        <dbReference type="Proteomes" id="UP001604002"/>
    </source>
</evidence>
<dbReference type="Proteomes" id="UP001604002">
    <property type="component" value="Unassembled WGS sequence"/>
</dbReference>
<name>A0ABW6ZYC3_9HYPH</name>
<dbReference type="EMBL" id="JBAFVH010000009">
    <property type="protein sequence ID" value="MFG1373751.1"/>
    <property type="molecule type" value="Genomic_DNA"/>
</dbReference>
<reference evidence="1 2" key="1">
    <citation type="submission" date="2024-02" db="EMBL/GenBank/DDBJ databases">
        <title>Expansion and revision of Xanthobacter and proposal of Roseixanthobacter gen. nov.</title>
        <authorList>
            <person name="Soltysiak M.P.M."/>
            <person name="Jalihal A."/>
            <person name="Ory A."/>
            <person name="Chrisophersen C."/>
            <person name="Lee A.D."/>
            <person name="Boulton J."/>
            <person name="Springer M."/>
        </authorList>
    </citation>
    <scope>NUCLEOTIDE SEQUENCE [LARGE SCALE GENOMIC DNA]</scope>
    <source>
        <strain evidence="1 2">23A</strain>
    </source>
</reference>
<accession>A0ABW6ZYC3</accession>
<evidence type="ECO:0000313" key="1">
    <source>
        <dbReference type="EMBL" id="MFG1373751.1"/>
    </source>
</evidence>